<feature type="transmembrane region" description="Helical" evidence="2">
    <location>
        <begin position="18"/>
        <end position="40"/>
    </location>
</feature>
<evidence type="ECO:0000256" key="2">
    <source>
        <dbReference type="SAM" id="Phobius"/>
    </source>
</evidence>
<dbReference type="SUPFAM" id="SSF47090">
    <property type="entry name" value="PGBD-like"/>
    <property type="match status" value="1"/>
</dbReference>
<sequence length="440" mass="47506">MGAAPENKNNIENPRKRWIAIWLIVCSVILVLVFFLGTLVRSPWDGAIENSKTPLVATAVVHEREFEQAEELVRGRVELGTEVQIVPDPVVQERAVVTALMVEPGQSVTSGDLLAKISGQPMFLLTMDFPLYRTITGGDHGDDVFQIQQELKRLGLYSGPVDGVYGIGTADAVGQLYRRNKLEVPSASIEALEAVRGAEQVLADLQKEQSENLPSSESAAKSAKGTHSNRSNAVEYAKRDLEHAKLQAITPLRMEHFWATSSLYATVVKTADVGSILIDAEQPLVTIRAGEVKLTTRVPVSMTESYGLGAQARAVMATDPAVTWGVVVVDVGEFVTESDEFDSRPGRNVTFQFEQIEGLTKETEVVVEPLDSLESEVGLAVPLTALREGNGATYVNVIANQSELTKPTQVPVSVLTVADGFAHVTSETLMVGDTVIVGGK</sequence>
<accession>A0AAU7DXN6</accession>
<protein>
    <submittedName>
        <fullName evidence="4">Peptidoglycan-binding domain-containing protein</fullName>
    </submittedName>
</protein>
<dbReference type="EMBL" id="CP146203">
    <property type="protein sequence ID" value="XBH22465.1"/>
    <property type="molecule type" value="Genomic_DNA"/>
</dbReference>
<dbReference type="InterPro" id="IPR036365">
    <property type="entry name" value="PGBD-like_sf"/>
</dbReference>
<keyword evidence="2" id="KW-0472">Membrane</keyword>
<evidence type="ECO:0000256" key="1">
    <source>
        <dbReference type="SAM" id="MobiDB-lite"/>
    </source>
</evidence>
<feature type="compositionally biased region" description="Polar residues" evidence="1">
    <location>
        <begin position="211"/>
        <end position="231"/>
    </location>
</feature>
<gene>
    <name evidence="4" type="ORF">V5R04_04370</name>
</gene>
<dbReference type="InterPro" id="IPR036366">
    <property type="entry name" value="PGBDSf"/>
</dbReference>
<dbReference type="Gene3D" id="1.10.101.10">
    <property type="entry name" value="PGBD-like superfamily/PGBD"/>
    <property type="match status" value="1"/>
</dbReference>
<organism evidence="4">
    <name type="scientific">Jonesiaceae bacterium BS-20</name>
    <dbReference type="NCBI Taxonomy" id="3120821"/>
    <lineage>
        <taxon>Bacteria</taxon>
        <taxon>Bacillati</taxon>
        <taxon>Actinomycetota</taxon>
        <taxon>Actinomycetes</taxon>
        <taxon>Micrococcales</taxon>
        <taxon>Jonesiaceae</taxon>
    </lineage>
</organism>
<keyword evidence="2" id="KW-1133">Transmembrane helix</keyword>
<reference evidence="4" key="1">
    <citation type="submission" date="2024-02" db="EMBL/GenBank/DDBJ databases">
        <title>Tomenella chthoni gen. nov. sp. nov., a member of the family Jonesiaceae isolated from bat guano.</title>
        <authorList>
            <person name="Miller S.L."/>
            <person name="King J."/>
            <person name="Sankaranarayanan K."/>
            <person name="Lawson P.A."/>
        </authorList>
    </citation>
    <scope>NUCLEOTIDE SEQUENCE</scope>
    <source>
        <strain evidence="4">BS-20</strain>
    </source>
</reference>
<name>A0AAU7DXN6_9MICO</name>
<feature type="domain" description="Peptidoglycan binding-like" evidence="3">
    <location>
        <begin position="141"/>
        <end position="184"/>
    </location>
</feature>
<dbReference type="Pfam" id="PF01471">
    <property type="entry name" value="PG_binding_1"/>
    <property type="match status" value="1"/>
</dbReference>
<dbReference type="InterPro" id="IPR002477">
    <property type="entry name" value="Peptidoglycan-bd-like"/>
</dbReference>
<evidence type="ECO:0000259" key="3">
    <source>
        <dbReference type="Pfam" id="PF01471"/>
    </source>
</evidence>
<evidence type="ECO:0000313" key="4">
    <source>
        <dbReference type="EMBL" id="XBH22465.1"/>
    </source>
</evidence>
<dbReference type="AlphaFoldDB" id="A0AAU7DXN6"/>
<feature type="region of interest" description="Disordered" evidence="1">
    <location>
        <begin position="207"/>
        <end position="231"/>
    </location>
</feature>
<proteinExistence type="predicted"/>
<keyword evidence="2" id="KW-0812">Transmembrane</keyword>
<dbReference type="Gene3D" id="2.40.420.20">
    <property type="match status" value="1"/>
</dbReference>